<keyword evidence="2" id="KW-0238">DNA-binding</keyword>
<dbReference type="SMART" id="SM00347">
    <property type="entry name" value="HTH_MARR"/>
    <property type="match status" value="1"/>
</dbReference>
<feature type="domain" description="HTH marR-type" evidence="4">
    <location>
        <begin position="4"/>
        <end position="145"/>
    </location>
</feature>
<dbReference type="AlphaFoldDB" id="R9H425"/>
<proteinExistence type="predicted"/>
<dbReference type="GO" id="GO:0003677">
    <property type="term" value="F:DNA binding"/>
    <property type="evidence" value="ECO:0007669"/>
    <property type="project" value="UniProtKB-KW"/>
</dbReference>
<dbReference type="PROSITE" id="PS50995">
    <property type="entry name" value="HTH_MARR_2"/>
    <property type="match status" value="1"/>
</dbReference>
<accession>R9H425</accession>
<organism evidence="5 6">
    <name type="scientific">Arcticibacter svalbardensis MN12-7</name>
    <dbReference type="NCBI Taxonomy" id="1150600"/>
    <lineage>
        <taxon>Bacteria</taxon>
        <taxon>Pseudomonadati</taxon>
        <taxon>Bacteroidota</taxon>
        <taxon>Sphingobacteriia</taxon>
        <taxon>Sphingobacteriales</taxon>
        <taxon>Sphingobacteriaceae</taxon>
        <taxon>Arcticibacter</taxon>
    </lineage>
</organism>
<dbReference type="SUPFAM" id="SSF46785">
    <property type="entry name" value="Winged helix' DNA-binding domain"/>
    <property type="match status" value="1"/>
</dbReference>
<dbReference type="InterPro" id="IPR036388">
    <property type="entry name" value="WH-like_DNA-bd_sf"/>
</dbReference>
<name>R9H425_9SPHI</name>
<dbReference type="STRING" id="1150600.ADIARSV_0889"/>
<protein>
    <submittedName>
        <fullName evidence="5">Transcriptional regulator, MarR family</fullName>
    </submittedName>
</protein>
<keyword evidence="1" id="KW-0805">Transcription regulation</keyword>
<dbReference type="InterPro" id="IPR036390">
    <property type="entry name" value="WH_DNA-bd_sf"/>
</dbReference>
<evidence type="ECO:0000256" key="1">
    <source>
        <dbReference type="ARBA" id="ARBA00023015"/>
    </source>
</evidence>
<comment type="caution">
    <text evidence="5">The sequence shown here is derived from an EMBL/GenBank/DDBJ whole genome shotgun (WGS) entry which is preliminary data.</text>
</comment>
<dbReference type="PANTHER" id="PTHR33164:SF43">
    <property type="entry name" value="HTH-TYPE TRANSCRIPTIONAL REPRESSOR YETL"/>
    <property type="match status" value="1"/>
</dbReference>
<sequence>MDIEDELHHHFINPQQKVATNIIFTSNWILNRIAVALKPTGLSLQQFNVLSILHGQPNQTATVNLIKDRLIDRMPNVSRLVNKLMEKGLIEKERNVLDQRVVYIKLTAKGLVLKDQARGIIDQGIIELNKDDSNVLNTLLEKVRKENT</sequence>
<evidence type="ECO:0000313" key="6">
    <source>
        <dbReference type="Proteomes" id="UP000014174"/>
    </source>
</evidence>
<gene>
    <name evidence="5" type="ORF">ADIARSV_0889</name>
</gene>
<dbReference type="OrthoDB" id="763883at2"/>
<reference evidence="5 6" key="1">
    <citation type="journal article" date="2013" name="Genome Announc.">
        <title>Draft Genome Sequence of Arcticibacter svalbardensis Strain MN12-7T, a Member of the Family Sphingobacteriaceae Isolated from an Arctic Soil Sample.</title>
        <authorList>
            <person name="Shivaji S."/>
            <person name="Ara S."/>
            <person name="Prasad S."/>
            <person name="Manasa B.P."/>
            <person name="Begum Z."/>
            <person name="Singh A."/>
            <person name="Kumar Pinnaka A."/>
        </authorList>
    </citation>
    <scope>NUCLEOTIDE SEQUENCE [LARGE SCALE GENOMIC DNA]</scope>
    <source>
        <strain evidence="5 6">MN12-7</strain>
    </source>
</reference>
<evidence type="ECO:0000259" key="4">
    <source>
        <dbReference type="PROSITE" id="PS50995"/>
    </source>
</evidence>
<dbReference type="GO" id="GO:0003700">
    <property type="term" value="F:DNA-binding transcription factor activity"/>
    <property type="evidence" value="ECO:0007669"/>
    <property type="project" value="InterPro"/>
</dbReference>
<dbReference type="InterPro" id="IPR055166">
    <property type="entry name" value="Transc_reg_Sar_Rot_HTH"/>
</dbReference>
<dbReference type="PATRIC" id="fig|1150600.3.peg.872"/>
<dbReference type="Gene3D" id="1.10.10.10">
    <property type="entry name" value="Winged helix-like DNA-binding domain superfamily/Winged helix DNA-binding domain"/>
    <property type="match status" value="1"/>
</dbReference>
<evidence type="ECO:0000256" key="2">
    <source>
        <dbReference type="ARBA" id="ARBA00023125"/>
    </source>
</evidence>
<dbReference type="PANTHER" id="PTHR33164">
    <property type="entry name" value="TRANSCRIPTIONAL REGULATOR, MARR FAMILY"/>
    <property type="match status" value="1"/>
</dbReference>
<dbReference type="eggNOG" id="COG1846">
    <property type="taxonomic scope" value="Bacteria"/>
</dbReference>
<keyword evidence="6" id="KW-1185">Reference proteome</keyword>
<dbReference type="GO" id="GO:0006950">
    <property type="term" value="P:response to stress"/>
    <property type="evidence" value="ECO:0007669"/>
    <property type="project" value="TreeGrafter"/>
</dbReference>
<evidence type="ECO:0000313" key="5">
    <source>
        <dbReference type="EMBL" id="EOR95939.1"/>
    </source>
</evidence>
<dbReference type="InterPro" id="IPR000835">
    <property type="entry name" value="HTH_MarR-typ"/>
</dbReference>
<evidence type="ECO:0000256" key="3">
    <source>
        <dbReference type="ARBA" id="ARBA00023163"/>
    </source>
</evidence>
<dbReference type="EMBL" id="AQPN01000036">
    <property type="protein sequence ID" value="EOR95939.1"/>
    <property type="molecule type" value="Genomic_DNA"/>
</dbReference>
<dbReference type="InterPro" id="IPR039422">
    <property type="entry name" value="MarR/SlyA-like"/>
</dbReference>
<keyword evidence="3" id="KW-0804">Transcription</keyword>
<dbReference type="Proteomes" id="UP000014174">
    <property type="component" value="Unassembled WGS sequence"/>
</dbReference>
<dbReference type="Pfam" id="PF22381">
    <property type="entry name" value="Staph_reg_Sar_Rot"/>
    <property type="match status" value="1"/>
</dbReference>